<keyword evidence="2" id="KW-0560">Oxidoreductase</keyword>
<feature type="domain" description="FAD-binding" evidence="1">
    <location>
        <begin position="6"/>
        <end position="260"/>
    </location>
</feature>
<dbReference type="RefSeq" id="WP_115227554.1">
    <property type="nucleotide sequence ID" value="NZ_CAWOLO010000003.1"/>
</dbReference>
<dbReference type="PANTHER" id="PTHR43747:SF1">
    <property type="entry name" value="SLR1998 PROTEIN"/>
    <property type="match status" value="1"/>
</dbReference>
<dbReference type="Proteomes" id="UP000255108">
    <property type="component" value="Unassembled WGS sequence"/>
</dbReference>
<evidence type="ECO:0000313" key="2">
    <source>
        <dbReference type="EMBL" id="STQ91336.1"/>
    </source>
</evidence>
<dbReference type="EC" id="1.14.13.2" evidence="2"/>
<dbReference type="InterPro" id="IPR002938">
    <property type="entry name" value="FAD-bd"/>
</dbReference>
<dbReference type="OrthoDB" id="103324at2"/>
<evidence type="ECO:0000313" key="4">
    <source>
        <dbReference type="Proteomes" id="UP000255108"/>
    </source>
</evidence>
<accession>A0A377Q7V0</accession>
<dbReference type="InterPro" id="IPR050816">
    <property type="entry name" value="Flavin-dep_Halogenase_NPB"/>
</dbReference>
<reference evidence="2 4" key="1">
    <citation type="submission" date="2018-06" db="EMBL/GenBank/DDBJ databases">
        <authorList>
            <consortium name="Pathogen Informatics"/>
            <person name="Doyle S."/>
        </authorList>
    </citation>
    <scope>NUCLEOTIDE SEQUENCE [LARGE SCALE GENOMIC DNA]</scope>
    <source>
        <strain evidence="2 4">NCTC11159</strain>
    </source>
</reference>
<evidence type="ECO:0000313" key="5">
    <source>
        <dbReference type="Proteomes" id="UP000295794"/>
    </source>
</evidence>
<organism evidence="2 4">
    <name type="scientific">Iodobacter fluviatilis</name>
    <dbReference type="NCBI Taxonomy" id="537"/>
    <lineage>
        <taxon>Bacteria</taxon>
        <taxon>Pseudomonadati</taxon>
        <taxon>Pseudomonadota</taxon>
        <taxon>Betaproteobacteria</taxon>
        <taxon>Neisseriales</taxon>
        <taxon>Chitinibacteraceae</taxon>
        <taxon>Iodobacter</taxon>
    </lineage>
</organism>
<dbReference type="Pfam" id="PF01494">
    <property type="entry name" value="FAD_binding_3"/>
    <property type="match status" value="1"/>
</dbReference>
<sequence length="407" mass="44915">MRIEHTEILIIGAGPSGSVAAGLLRKQGRHVLIIEKEVFPRFSIGESLLPQSMEYIEAAGFLQDVIEAGFQYKNGAAFVRGEQSTAFDFRDKFSPGWGTTYQVQRGNFDHVLAKAAEKAGAAIRYQQQVTTIDLDGDQPLITVQSATETYQISARFLLDASGFGRILPRLLKLETPSDFPVRGAYFTHIEDRISKEGFDRNKILVSVHPDHNDVWFWTIPFSNGRCSQGVVARPEFLEKYQGSETERLQAIIAEVPTLSAVLKNAIWDTPARQLIGYSANVSSLYGKGFALLGNAGEFLDPVFSSGVTIAVKSAALAAAAIEREFAGETVNWQSDYADPLKAGVDAFRAFVSSWYEGGFQDVIFHQNQSTDVRRMISAILAGYAWDLNNPYVAQPKRLKTLEQLCAA</sequence>
<dbReference type="Gene3D" id="3.50.50.60">
    <property type="entry name" value="FAD/NAD(P)-binding domain"/>
    <property type="match status" value="1"/>
</dbReference>
<protein>
    <submittedName>
        <fullName evidence="2">p-hydroxybenzoate hydroxylase</fullName>
        <ecNumber evidence="2">1.14.13.2</ecNumber>
    </submittedName>
</protein>
<dbReference type="SUPFAM" id="SSF51905">
    <property type="entry name" value="FAD/NAD(P)-binding domain"/>
    <property type="match status" value="1"/>
</dbReference>
<proteinExistence type="predicted"/>
<reference evidence="3 5" key="2">
    <citation type="submission" date="2019-03" db="EMBL/GenBank/DDBJ databases">
        <title>Genomic Encyclopedia of Type Strains, Phase IV (KMG-IV): sequencing the most valuable type-strain genomes for metagenomic binning, comparative biology and taxonomic classification.</title>
        <authorList>
            <person name="Goeker M."/>
        </authorList>
    </citation>
    <scope>NUCLEOTIDE SEQUENCE [LARGE SCALE GENOMIC DNA]</scope>
    <source>
        <strain evidence="3 5">DSM 3764</strain>
    </source>
</reference>
<dbReference type="InterPro" id="IPR036188">
    <property type="entry name" value="FAD/NAD-bd_sf"/>
</dbReference>
<evidence type="ECO:0000259" key="1">
    <source>
        <dbReference type="Pfam" id="PF01494"/>
    </source>
</evidence>
<gene>
    <name evidence="2" type="primary">pobA</name>
    <name evidence="3" type="ORF">EV682_103177</name>
    <name evidence="2" type="ORF">NCTC11159_02408</name>
</gene>
<dbReference type="AlphaFoldDB" id="A0A377Q7V0"/>
<evidence type="ECO:0000313" key="3">
    <source>
        <dbReference type="EMBL" id="TCU88593.1"/>
    </source>
</evidence>
<dbReference type="EMBL" id="SMBT01000003">
    <property type="protein sequence ID" value="TCU88593.1"/>
    <property type="molecule type" value="Genomic_DNA"/>
</dbReference>
<dbReference type="EMBL" id="UGHR01000001">
    <property type="protein sequence ID" value="STQ91336.1"/>
    <property type="molecule type" value="Genomic_DNA"/>
</dbReference>
<dbReference type="GO" id="GO:0071949">
    <property type="term" value="F:FAD binding"/>
    <property type="evidence" value="ECO:0007669"/>
    <property type="project" value="InterPro"/>
</dbReference>
<dbReference type="PANTHER" id="PTHR43747">
    <property type="entry name" value="FAD-BINDING PROTEIN"/>
    <property type="match status" value="1"/>
</dbReference>
<dbReference type="GO" id="GO:0018659">
    <property type="term" value="F:4-hydroxybenzoate 3-monooxygenase activity"/>
    <property type="evidence" value="ECO:0007669"/>
    <property type="project" value="UniProtKB-EC"/>
</dbReference>
<dbReference type="Proteomes" id="UP000295794">
    <property type="component" value="Unassembled WGS sequence"/>
</dbReference>
<keyword evidence="5" id="KW-1185">Reference proteome</keyword>
<name>A0A377Q7V0_9NEIS</name>